<organism evidence="5">
    <name type="scientific">hydrothermal vent metagenome</name>
    <dbReference type="NCBI Taxonomy" id="652676"/>
    <lineage>
        <taxon>unclassified sequences</taxon>
        <taxon>metagenomes</taxon>
        <taxon>ecological metagenomes</taxon>
    </lineage>
</organism>
<dbReference type="PRINTS" id="PR00909">
    <property type="entry name" value="SPERMDNBNDNG"/>
</dbReference>
<dbReference type="PIRSF" id="PIRSF019574">
    <property type="entry name" value="Periplasmic_polyamine_BP"/>
    <property type="match status" value="1"/>
</dbReference>
<evidence type="ECO:0000256" key="3">
    <source>
        <dbReference type="ARBA" id="ARBA00022729"/>
    </source>
</evidence>
<name>A0A161K4J9_9ZZZZ</name>
<dbReference type="EMBL" id="CZQC01000053">
    <property type="protein sequence ID" value="CUS41796.1"/>
    <property type="molecule type" value="Genomic_DNA"/>
</dbReference>
<evidence type="ECO:0000256" key="4">
    <source>
        <dbReference type="ARBA" id="ARBA00022764"/>
    </source>
</evidence>
<keyword evidence="3" id="KW-0732">Signal</keyword>
<dbReference type="PANTHER" id="PTHR30222">
    <property type="entry name" value="SPERMIDINE/PUTRESCINE-BINDING PERIPLASMIC PROTEIN"/>
    <property type="match status" value="1"/>
</dbReference>
<keyword evidence="4" id="KW-0574">Periplasm</keyword>
<dbReference type="InterPro" id="IPR001188">
    <property type="entry name" value="Sperm_putr-bd"/>
</dbReference>
<dbReference type="InterPro" id="IPR006059">
    <property type="entry name" value="SBP"/>
</dbReference>
<dbReference type="Pfam" id="PF13416">
    <property type="entry name" value="SBP_bac_8"/>
    <property type="match status" value="1"/>
</dbReference>
<evidence type="ECO:0000256" key="1">
    <source>
        <dbReference type="ARBA" id="ARBA00004418"/>
    </source>
</evidence>
<keyword evidence="2" id="KW-0813">Transport</keyword>
<sequence>MLKNLFIRGLLSAAVVTATSAVSAEESLHIYNWSDYIAEDTIANFQAATGIQVTYDVYDSNEVLEAKLLAGRSGYDLVFPTARPFADRAIQAKLYQPIDKAALTNYGNLDSVIVKSLSDIDAGNQYLVPYMWGTTGIAYNEPKVKAILGDDMPLDTWALVFDPAIVSKLSSCGVALMDDATEVFAAANAYMGTPTDDYSKKAIDAAAATVAAVRPNIRYFHSSQTINDLANGDICVAHGYSGDMLQARDRAAEADNGVVVQYVVPKEGAVVWTDVMAIPADAPNPAAANKFINYLLTPEVIAPITNYVAYANANKAATPLVDEEVRNNPGVYPSAATQEKLLVLKTPSDKEARNMTRTWTRVKTGK</sequence>
<comment type="subcellular location">
    <subcellularLocation>
        <location evidence="1">Periplasm</location>
    </subcellularLocation>
</comment>
<gene>
    <name evidence="5" type="ORF">MGWOODY_Tha1521</name>
</gene>
<dbReference type="GO" id="GO:0042597">
    <property type="term" value="C:periplasmic space"/>
    <property type="evidence" value="ECO:0007669"/>
    <property type="project" value="UniProtKB-SubCell"/>
</dbReference>
<dbReference type="GO" id="GO:0019808">
    <property type="term" value="F:polyamine binding"/>
    <property type="evidence" value="ECO:0007669"/>
    <property type="project" value="InterPro"/>
</dbReference>
<dbReference type="Gene3D" id="3.40.190.10">
    <property type="entry name" value="Periplasmic binding protein-like II"/>
    <property type="match status" value="2"/>
</dbReference>
<evidence type="ECO:0000313" key="5">
    <source>
        <dbReference type="EMBL" id="CUS41796.1"/>
    </source>
</evidence>
<dbReference type="SUPFAM" id="SSF53850">
    <property type="entry name" value="Periplasmic binding protein-like II"/>
    <property type="match status" value="1"/>
</dbReference>
<dbReference type="PANTHER" id="PTHR30222:SF12">
    <property type="entry name" value="NORSPERMIDINE SENSOR"/>
    <property type="match status" value="1"/>
</dbReference>
<evidence type="ECO:0000256" key="2">
    <source>
        <dbReference type="ARBA" id="ARBA00022448"/>
    </source>
</evidence>
<dbReference type="GO" id="GO:0015846">
    <property type="term" value="P:polyamine transport"/>
    <property type="evidence" value="ECO:0007669"/>
    <property type="project" value="InterPro"/>
</dbReference>
<protein>
    <submittedName>
        <fullName evidence="5">Putrescine ABC transporter putrescine-binding protein PotF (TC 3.A.1.11.2)</fullName>
    </submittedName>
</protein>
<accession>A0A161K4J9</accession>
<proteinExistence type="predicted"/>
<reference evidence="5" key="1">
    <citation type="submission" date="2015-10" db="EMBL/GenBank/DDBJ databases">
        <authorList>
            <person name="Gilbert D.G."/>
        </authorList>
    </citation>
    <scope>NUCLEOTIDE SEQUENCE</scope>
</reference>
<dbReference type="AlphaFoldDB" id="A0A161K4J9"/>